<dbReference type="Proteomes" id="UP000315525">
    <property type="component" value="Unassembled WGS sequence"/>
</dbReference>
<proteinExistence type="predicted"/>
<dbReference type="InterPro" id="IPR019734">
    <property type="entry name" value="TPR_rpt"/>
</dbReference>
<dbReference type="EMBL" id="SOJN01000123">
    <property type="protein sequence ID" value="TET44456.1"/>
    <property type="molecule type" value="Genomic_DNA"/>
</dbReference>
<dbReference type="PROSITE" id="PS50005">
    <property type="entry name" value="TPR"/>
    <property type="match status" value="1"/>
</dbReference>
<feature type="signal peptide" evidence="2">
    <location>
        <begin position="1"/>
        <end position="24"/>
    </location>
</feature>
<protein>
    <recommendedName>
        <fullName evidence="5">Tetratricopeptide repeat protein</fullName>
    </recommendedName>
</protein>
<gene>
    <name evidence="3" type="ORF">E3J62_10090</name>
</gene>
<reference evidence="3 4" key="1">
    <citation type="submission" date="2019-03" db="EMBL/GenBank/DDBJ databases">
        <title>Metabolic potential of uncultured bacteria and archaea associated with petroleum seepage in deep-sea sediments.</title>
        <authorList>
            <person name="Dong X."/>
            <person name="Hubert C."/>
        </authorList>
    </citation>
    <scope>NUCLEOTIDE SEQUENCE [LARGE SCALE GENOMIC DNA]</scope>
    <source>
        <strain evidence="3">E44_bin18</strain>
    </source>
</reference>
<comment type="caution">
    <text evidence="3">The sequence shown here is derived from an EMBL/GenBank/DDBJ whole genome shotgun (WGS) entry which is preliminary data.</text>
</comment>
<evidence type="ECO:0000256" key="2">
    <source>
        <dbReference type="SAM" id="SignalP"/>
    </source>
</evidence>
<name>A0A523UPL0_UNCT6</name>
<dbReference type="AlphaFoldDB" id="A0A523UPL0"/>
<sequence length="269" mass="29652">MAPSRFCLLVAALVVCFSVTGVGAKDDFVSRAEDFYAEGEYLLVIDYVETILSDTLGLDTGDRTLLLRILGSSYVAVGNTESAKKRFKKMLELKADCELDPVFTSPKILSVFEEARQEFETEQAISQPETLSTKLAPQESGRNVWLGPAMKSLIVPGLGQFQNGHQKKAYFFISSEVVSLAGLLVSQVKFDEARRTYAGNDDPSRMEPLYSSYNTWFMVRNGFIATSVGICLLSSVDAIIGALESEYREKPPRVGVLPLGNGFFAYLSF</sequence>
<evidence type="ECO:0000313" key="3">
    <source>
        <dbReference type="EMBL" id="TET44456.1"/>
    </source>
</evidence>
<feature type="repeat" description="TPR" evidence="1">
    <location>
        <begin position="64"/>
        <end position="97"/>
    </location>
</feature>
<organism evidence="3 4">
    <name type="scientific">candidate division TA06 bacterium</name>
    <dbReference type="NCBI Taxonomy" id="2250710"/>
    <lineage>
        <taxon>Bacteria</taxon>
        <taxon>Bacteria division TA06</taxon>
    </lineage>
</organism>
<keyword evidence="1" id="KW-0802">TPR repeat</keyword>
<evidence type="ECO:0008006" key="5">
    <source>
        <dbReference type="Google" id="ProtNLM"/>
    </source>
</evidence>
<evidence type="ECO:0000313" key="4">
    <source>
        <dbReference type="Proteomes" id="UP000315525"/>
    </source>
</evidence>
<keyword evidence="2" id="KW-0732">Signal</keyword>
<accession>A0A523UPL0</accession>
<feature type="chain" id="PRO_5022044806" description="Tetratricopeptide repeat protein" evidence="2">
    <location>
        <begin position="25"/>
        <end position="269"/>
    </location>
</feature>
<evidence type="ECO:0000256" key="1">
    <source>
        <dbReference type="PROSITE-ProRule" id="PRU00339"/>
    </source>
</evidence>